<dbReference type="InterPro" id="IPR000971">
    <property type="entry name" value="Globin"/>
</dbReference>
<keyword evidence="1" id="KW-0561">Oxygen transport</keyword>
<dbReference type="RefSeq" id="WP_006228596.1">
    <property type="nucleotide sequence ID" value="NZ_CH724134.1"/>
</dbReference>
<protein>
    <recommendedName>
        <fullName evidence="2">Globin domain-containing protein</fullName>
    </recommendedName>
</protein>
<evidence type="ECO:0000259" key="2">
    <source>
        <dbReference type="Pfam" id="PF00042"/>
    </source>
</evidence>
<dbReference type="EMBL" id="AAPH01000001">
    <property type="protein sequence ID" value="EAS45293.1"/>
    <property type="molecule type" value="Genomic_DNA"/>
</dbReference>
<evidence type="ECO:0000313" key="4">
    <source>
        <dbReference type="Proteomes" id="UP000003789"/>
    </source>
</evidence>
<dbReference type="GO" id="GO:0020037">
    <property type="term" value="F:heme binding"/>
    <property type="evidence" value="ECO:0007669"/>
    <property type="project" value="InterPro"/>
</dbReference>
<organism evidence="3 4">
    <name type="scientific">Photobacterium profundum 3TCK</name>
    <dbReference type="NCBI Taxonomy" id="314280"/>
    <lineage>
        <taxon>Bacteria</taxon>
        <taxon>Pseudomonadati</taxon>
        <taxon>Pseudomonadota</taxon>
        <taxon>Gammaproteobacteria</taxon>
        <taxon>Vibrionales</taxon>
        <taxon>Vibrionaceae</taxon>
        <taxon>Photobacterium</taxon>
    </lineage>
</organism>
<comment type="caution">
    <text evidence="3">The sequence shown here is derived from an EMBL/GenBank/DDBJ whole genome shotgun (WGS) entry which is preliminary data.</text>
</comment>
<accession>Q1ZB49</accession>
<dbReference type="Pfam" id="PF00042">
    <property type="entry name" value="Globin"/>
    <property type="match status" value="1"/>
</dbReference>
<dbReference type="GO" id="GO:0019825">
    <property type="term" value="F:oxygen binding"/>
    <property type="evidence" value="ECO:0007669"/>
    <property type="project" value="InterPro"/>
</dbReference>
<dbReference type="CDD" id="cd01040">
    <property type="entry name" value="Mb-like"/>
    <property type="match status" value="1"/>
</dbReference>
<dbReference type="InterPro" id="IPR012292">
    <property type="entry name" value="Globin/Proto"/>
</dbReference>
<dbReference type="OrthoDB" id="980856at2"/>
<dbReference type="InterPro" id="IPR044399">
    <property type="entry name" value="Mb-like_M"/>
</dbReference>
<dbReference type="InterPro" id="IPR009050">
    <property type="entry name" value="Globin-like_sf"/>
</dbReference>
<keyword evidence="1" id="KW-0813">Transport</keyword>
<sequence>MEKYNLYQASYQRCMGNDDFLPLFYSLFINADIAIKDMFGSTDKEQQILTLKASLAMLQPAQDLITHEQLIKSIALRHKKMNIAPHLFNVWFDCLMQAVKQYDPQYNEDLHTIWREQLDFGIKLMTKESQ</sequence>
<reference evidence="3 4" key="1">
    <citation type="submission" date="2006-03" db="EMBL/GenBank/DDBJ databases">
        <authorList>
            <person name="Bartlett D.H."/>
            <person name="Valle G."/>
            <person name="Lauro F.M."/>
            <person name="Vezzi A."/>
            <person name="Simonato F."/>
            <person name="Eloe E."/>
            <person name="Vitulo N."/>
            <person name="Stratton T.K."/>
            <person name="D'angelo M."/>
            <person name="Ferriera S."/>
            <person name="Johnson J."/>
            <person name="Kravitz S."/>
            <person name="Beeson K."/>
            <person name="Sutton G."/>
            <person name="Rogers Y."/>
            <person name="Friedman R."/>
            <person name="Frazier M."/>
            <person name="Venter J.C."/>
        </authorList>
    </citation>
    <scope>NUCLEOTIDE SEQUENCE [LARGE SCALE GENOMIC DNA]</scope>
    <source>
        <strain evidence="3 4">3TCK</strain>
    </source>
</reference>
<dbReference type="AlphaFoldDB" id="Q1ZB49"/>
<dbReference type="HOGENOM" id="CLU_153827_0_0_6"/>
<keyword evidence="1" id="KW-0479">Metal-binding</keyword>
<comment type="similarity">
    <text evidence="1">Belongs to the globin family.</text>
</comment>
<keyword evidence="1" id="KW-0408">Iron</keyword>
<evidence type="ECO:0000256" key="1">
    <source>
        <dbReference type="RuleBase" id="RU000356"/>
    </source>
</evidence>
<name>Q1ZB49_9GAMM</name>
<dbReference type="Proteomes" id="UP000003789">
    <property type="component" value="Unassembled WGS sequence"/>
</dbReference>
<evidence type="ECO:0000313" key="3">
    <source>
        <dbReference type="EMBL" id="EAS45293.1"/>
    </source>
</evidence>
<dbReference type="SUPFAM" id="SSF46458">
    <property type="entry name" value="Globin-like"/>
    <property type="match status" value="1"/>
</dbReference>
<gene>
    <name evidence="3" type="ORF">P3TCK_02931</name>
</gene>
<keyword evidence="1" id="KW-0349">Heme</keyword>
<dbReference type="GO" id="GO:0005344">
    <property type="term" value="F:oxygen carrier activity"/>
    <property type="evidence" value="ECO:0007669"/>
    <property type="project" value="UniProtKB-KW"/>
</dbReference>
<dbReference type="Gene3D" id="1.10.490.10">
    <property type="entry name" value="Globins"/>
    <property type="match status" value="1"/>
</dbReference>
<proteinExistence type="inferred from homology"/>
<feature type="domain" description="Globin" evidence="2">
    <location>
        <begin position="63"/>
        <end position="119"/>
    </location>
</feature>